<evidence type="ECO:0000259" key="4">
    <source>
        <dbReference type="SMART" id="SM01086"/>
    </source>
</evidence>
<dbReference type="Gene3D" id="1.10.8.60">
    <property type="match status" value="1"/>
</dbReference>
<dbReference type="InterPro" id="IPR036412">
    <property type="entry name" value="HAD-like_sf"/>
</dbReference>
<dbReference type="GO" id="GO:0016887">
    <property type="term" value="F:ATP hydrolysis activity"/>
    <property type="evidence" value="ECO:0007669"/>
    <property type="project" value="TreeGrafter"/>
</dbReference>
<name>A0AAE0TFA2_9BIVA</name>
<dbReference type="SUPFAM" id="SSF56784">
    <property type="entry name" value="HAD-like"/>
    <property type="match status" value="1"/>
</dbReference>
<reference evidence="5" key="3">
    <citation type="submission" date="2023-05" db="EMBL/GenBank/DDBJ databases">
        <authorList>
            <person name="Smith C.H."/>
        </authorList>
    </citation>
    <scope>NUCLEOTIDE SEQUENCE</scope>
    <source>
        <strain evidence="5">CHS0354</strain>
        <tissue evidence="5">Mantle</tissue>
    </source>
</reference>
<dbReference type="Proteomes" id="UP001195483">
    <property type="component" value="Unassembled WGS sequence"/>
</dbReference>
<keyword evidence="6" id="KW-1185">Reference proteome</keyword>
<dbReference type="Pfam" id="PF10431">
    <property type="entry name" value="ClpB_D2-small"/>
    <property type="match status" value="1"/>
</dbReference>
<evidence type="ECO:0000256" key="2">
    <source>
        <dbReference type="ARBA" id="ARBA00022840"/>
    </source>
</evidence>
<dbReference type="GO" id="GO:0034605">
    <property type="term" value="P:cellular response to heat"/>
    <property type="evidence" value="ECO:0007669"/>
    <property type="project" value="TreeGrafter"/>
</dbReference>
<reference evidence="5" key="2">
    <citation type="journal article" date="2021" name="Genome Biol. Evol.">
        <title>Developing a high-quality reference genome for a parasitic bivalve with doubly uniparental inheritance (Bivalvia: Unionida).</title>
        <authorList>
            <person name="Smith C.H."/>
        </authorList>
    </citation>
    <scope>NUCLEOTIDE SEQUENCE</scope>
    <source>
        <strain evidence="5">CHS0354</strain>
        <tissue evidence="5">Mantle</tissue>
    </source>
</reference>
<reference evidence="5" key="1">
    <citation type="journal article" date="2021" name="Genome Biol. Evol.">
        <title>A High-Quality Reference Genome for a Parasitic Bivalve with Doubly Uniparental Inheritance (Bivalvia: Unionida).</title>
        <authorList>
            <person name="Smith C.H."/>
        </authorList>
    </citation>
    <scope>NUCLEOTIDE SEQUENCE</scope>
    <source>
        <strain evidence="5">CHS0354</strain>
    </source>
</reference>
<gene>
    <name evidence="5" type="ORF">CHS0354_006901</name>
</gene>
<keyword evidence="1" id="KW-0547">Nucleotide-binding</keyword>
<dbReference type="Gene3D" id="3.40.50.300">
    <property type="entry name" value="P-loop containing nucleotide triphosphate hydrolases"/>
    <property type="match status" value="1"/>
</dbReference>
<proteinExistence type="predicted"/>
<dbReference type="SUPFAM" id="SSF52540">
    <property type="entry name" value="P-loop containing nucleoside triphosphate hydrolases"/>
    <property type="match status" value="1"/>
</dbReference>
<dbReference type="PANTHER" id="PTHR11638:SF111">
    <property type="entry name" value="ATP-DEPENDENT CLP PROTEASE ATP-BINDING SUBUNIT CLPA"/>
    <property type="match status" value="1"/>
</dbReference>
<dbReference type="AlphaFoldDB" id="A0AAE0TFA2"/>
<dbReference type="InterPro" id="IPR050130">
    <property type="entry name" value="ClpA_ClpB"/>
</dbReference>
<dbReference type="PANTHER" id="PTHR11638">
    <property type="entry name" value="ATP-DEPENDENT CLP PROTEASE"/>
    <property type="match status" value="1"/>
</dbReference>
<dbReference type="InterPro" id="IPR019489">
    <property type="entry name" value="Clp_ATPase_C"/>
</dbReference>
<evidence type="ECO:0000313" key="5">
    <source>
        <dbReference type="EMBL" id="KAK3608860.1"/>
    </source>
</evidence>
<dbReference type="GO" id="GO:0005524">
    <property type="term" value="F:ATP binding"/>
    <property type="evidence" value="ECO:0007669"/>
    <property type="project" value="UniProtKB-KW"/>
</dbReference>
<feature type="domain" description="Clp ATPase C-terminal" evidence="4">
    <location>
        <begin position="50"/>
        <end position="141"/>
    </location>
</feature>
<organism evidence="5 6">
    <name type="scientific">Potamilus streckersoni</name>
    <dbReference type="NCBI Taxonomy" id="2493646"/>
    <lineage>
        <taxon>Eukaryota</taxon>
        <taxon>Metazoa</taxon>
        <taxon>Spiralia</taxon>
        <taxon>Lophotrochozoa</taxon>
        <taxon>Mollusca</taxon>
        <taxon>Bivalvia</taxon>
        <taxon>Autobranchia</taxon>
        <taxon>Heteroconchia</taxon>
        <taxon>Palaeoheterodonta</taxon>
        <taxon>Unionida</taxon>
        <taxon>Unionoidea</taxon>
        <taxon>Unionidae</taxon>
        <taxon>Ambleminae</taxon>
        <taxon>Lampsilini</taxon>
        <taxon>Potamilus</taxon>
    </lineage>
</organism>
<dbReference type="SMART" id="SM01086">
    <property type="entry name" value="ClpB_D2-small"/>
    <property type="match status" value="1"/>
</dbReference>
<keyword evidence="2" id="KW-0067">ATP-binding</keyword>
<dbReference type="InterPro" id="IPR027417">
    <property type="entry name" value="P-loop_NTPase"/>
</dbReference>
<dbReference type="GO" id="GO:0005737">
    <property type="term" value="C:cytoplasm"/>
    <property type="evidence" value="ECO:0007669"/>
    <property type="project" value="TreeGrafter"/>
</dbReference>
<sequence>MTSNAGSQERNVKAVGFDSTSQNKERQMIDRLFPPEFRNRLDAIVSFNRLSQIHILTVLDKFIKELQAKLKAKKIKLSLSCKARELLAQKGYNPEMGARPMLRVIEIEIQDRIADDILFGKLTEGGLPLKDVLLNLNSSVINGQIISAPLTEGRIRDILQCRLAGKSDSAILPAKTALRDLLLDTACDAFWVADRLPHPEQPFLFQFDADMTFYQTEVIDELGKAAGKQDILEAITHKAMNGLLDFRSAFKERMQHLNGLPVTAFDDIYRRLPYTKNIDRLTA</sequence>
<dbReference type="Gene3D" id="1.10.150.210">
    <property type="entry name" value="Phosphoserine phosphatase, domain 2"/>
    <property type="match status" value="1"/>
</dbReference>
<dbReference type="EMBL" id="JAEAOA010000469">
    <property type="protein sequence ID" value="KAK3608860.1"/>
    <property type="molecule type" value="Genomic_DNA"/>
</dbReference>
<evidence type="ECO:0000256" key="1">
    <source>
        <dbReference type="ARBA" id="ARBA00022741"/>
    </source>
</evidence>
<feature type="region of interest" description="Disordered" evidence="3">
    <location>
        <begin position="1"/>
        <end position="22"/>
    </location>
</feature>
<evidence type="ECO:0000313" key="6">
    <source>
        <dbReference type="Proteomes" id="UP001195483"/>
    </source>
</evidence>
<protein>
    <recommendedName>
        <fullName evidence="4">Clp ATPase C-terminal domain-containing protein</fullName>
    </recommendedName>
</protein>
<evidence type="ECO:0000256" key="3">
    <source>
        <dbReference type="SAM" id="MobiDB-lite"/>
    </source>
</evidence>
<comment type="caution">
    <text evidence="5">The sequence shown here is derived from an EMBL/GenBank/DDBJ whole genome shotgun (WGS) entry which is preliminary data.</text>
</comment>
<accession>A0AAE0TFA2</accession>